<sequence>MLNHIIPAILTANLGVPAAPGALDLEDSPSTVSPAVQLANVAAAVDLTEGFNLELSYELAGVGEVLLAVHADAEGEGESRI</sequence>
<protein>
    <submittedName>
        <fullName evidence="1">Uncharacterized protein</fullName>
    </submittedName>
</protein>
<evidence type="ECO:0000313" key="2">
    <source>
        <dbReference type="Proteomes" id="UP001217838"/>
    </source>
</evidence>
<reference evidence="1 2" key="1">
    <citation type="submission" date="2022-11" db="EMBL/GenBank/DDBJ databases">
        <title>Minimal conservation of predation-associated metabolite biosynthetic gene clusters underscores biosynthetic potential of Myxococcota including descriptions for ten novel species: Archangium lansinium sp. nov., Myxococcus landrumus sp. nov., Nannocystis bai.</title>
        <authorList>
            <person name="Ahearne A."/>
            <person name="Stevens C."/>
            <person name="Dowd S."/>
        </authorList>
    </citation>
    <scope>NUCLEOTIDE SEQUENCE [LARGE SCALE GENOMIC DNA]</scope>
    <source>
        <strain evidence="1 2">NCELM</strain>
    </source>
</reference>
<name>A0ABT5B944_9BACT</name>
<evidence type="ECO:0000313" key="1">
    <source>
        <dbReference type="EMBL" id="MDC0670659.1"/>
    </source>
</evidence>
<proteinExistence type="predicted"/>
<dbReference type="EMBL" id="JAQNDN010000013">
    <property type="protein sequence ID" value="MDC0670659.1"/>
    <property type="molecule type" value="Genomic_DNA"/>
</dbReference>
<gene>
    <name evidence="1" type="ORF">POL58_23080</name>
</gene>
<accession>A0ABT5B944</accession>
<comment type="caution">
    <text evidence="1">The sequence shown here is derived from an EMBL/GenBank/DDBJ whole genome shotgun (WGS) entry which is preliminary data.</text>
</comment>
<keyword evidence="2" id="KW-1185">Reference proteome</keyword>
<dbReference type="Proteomes" id="UP001217838">
    <property type="component" value="Unassembled WGS sequence"/>
</dbReference>
<dbReference type="RefSeq" id="WP_272000484.1">
    <property type="nucleotide sequence ID" value="NZ_JAQNDN010000013.1"/>
</dbReference>
<organism evidence="1 2">
    <name type="scientific">Nannocystis radixulma</name>
    <dbReference type="NCBI Taxonomy" id="2995305"/>
    <lineage>
        <taxon>Bacteria</taxon>
        <taxon>Pseudomonadati</taxon>
        <taxon>Myxococcota</taxon>
        <taxon>Polyangia</taxon>
        <taxon>Nannocystales</taxon>
        <taxon>Nannocystaceae</taxon>
        <taxon>Nannocystis</taxon>
    </lineage>
</organism>